<sequence>MKKFEGKHPRTYCSSIDLRRIDDVKWNRNDLILLYTDTLTPLCDRRFQTRRRGRACKEGRRSQQFNVNPVEVTMWSKAVPESIQRLRS</sequence>
<dbReference type="Proteomes" id="UP000712600">
    <property type="component" value="Unassembled WGS sequence"/>
</dbReference>
<protein>
    <submittedName>
        <fullName evidence="1">Uncharacterized protein</fullName>
    </submittedName>
</protein>
<accession>A0A8S9MZ38</accession>
<name>A0A8S9MZ38_BRACR</name>
<evidence type="ECO:0000313" key="2">
    <source>
        <dbReference type="Proteomes" id="UP000712600"/>
    </source>
</evidence>
<organism evidence="1 2">
    <name type="scientific">Brassica cretica</name>
    <name type="common">Mustard</name>
    <dbReference type="NCBI Taxonomy" id="69181"/>
    <lineage>
        <taxon>Eukaryota</taxon>
        <taxon>Viridiplantae</taxon>
        <taxon>Streptophyta</taxon>
        <taxon>Embryophyta</taxon>
        <taxon>Tracheophyta</taxon>
        <taxon>Spermatophyta</taxon>
        <taxon>Magnoliopsida</taxon>
        <taxon>eudicotyledons</taxon>
        <taxon>Gunneridae</taxon>
        <taxon>Pentapetalae</taxon>
        <taxon>rosids</taxon>
        <taxon>malvids</taxon>
        <taxon>Brassicales</taxon>
        <taxon>Brassicaceae</taxon>
        <taxon>Brassiceae</taxon>
        <taxon>Brassica</taxon>
    </lineage>
</organism>
<comment type="caution">
    <text evidence="1">The sequence shown here is derived from an EMBL/GenBank/DDBJ whole genome shotgun (WGS) entry which is preliminary data.</text>
</comment>
<evidence type="ECO:0000313" key="1">
    <source>
        <dbReference type="EMBL" id="KAF3486629.1"/>
    </source>
</evidence>
<dbReference type="AlphaFoldDB" id="A0A8S9MZ38"/>
<reference evidence="1" key="1">
    <citation type="submission" date="2019-12" db="EMBL/GenBank/DDBJ databases">
        <title>Genome sequencing and annotation of Brassica cretica.</title>
        <authorList>
            <person name="Studholme D.J."/>
            <person name="Sarris P."/>
        </authorList>
    </citation>
    <scope>NUCLEOTIDE SEQUENCE</scope>
    <source>
        <strain evidence="1">PFS-109/04</strain>
        <tissue evidence="1">Leaf</tissue>
    </source>
</reference>
<dbReference type="EMBL" id="QGKX02002183">
    <property type="protein sequence ID" value="KAF3486629.1"/>
    <property type="molecule type" value="Genomic_DNA"/>
</dbReference>
<gene>
    <name evidence="1" type="ORF">F2Q69_00054867</name>
</gene>
<proteinExistence type="predicted"/>